<gene>
    <name evidence="1" type="ORF">LMG26788_01023</name>
</gene>
<dbReference type="EMBL" id="CADIKZ010000002">
    <property type="protein sequence ID" value="CAB3836398.1"/>
    <property type="molecule type" value="Genomic_DNA"/>
</dbReference>
<accession>A0A6S7DML1</accession>
<protein>
    <submittedName>
        <fullName evidence="1">Uncharacterized protein</fullName>
    </submittedName>
</protein>
<sequence>MSANVFIHSALSTCTLAKAQYLSRVGIKTTADAMTRSVYFPKRAPTTVGPAARQKRLQESLTLAMSARPAQ</sequence>
<dbReference type="Proteomes" id="UP000494203">
    <property type="component" value="Unassembled WGS sequence"/>
</dbReference>
<dbReference type="RefSeq" id="WP_175140129.1">
    <property type="nucleotide sequence ID" value="NZ_CADIKZ010000002.1"/>
</dbReference>
<evidence type="ECO:0000313" key="2">
    <source>
        <dbReference type="Proteomes" id="UP000494203"/>
    </source>
</evidence>
<proteinExistence type="predicted"/>
<name>A0A6S7DML1_9BURK</name>
<evidence type="ECO:0000313" key="1">
    <source>
        <dbReference type="EMBL" id="CAB3836398.1"/>
    </source>
</evidence>
<organism evidence="1 2">
    <name type="scientific">Achromobacter pulmonis</name>
    <dbReference type="NCBI Taxonomy" id="1389932"/>
    <lineage>
        <taxon>Bacteria</taxon>
        <taxon>Pseudomonadati</taxon>
        <taxon>Pseudomonadota</taxon>
        <taxon>Betaproteobacteria</taxon>
        <taxon>Burkholderiales</taxon>
        <taxon>Alcaligenaceae</taxon>
        <taxon>Achromobacter</taxon>
    </lineage>
</organism>
<keyword evidence="2" id="KW-1185">Reference proteome</keyword>
<dbReference type="AlphaFoldDB" id="A0A6S7DML1"/>
<reference evidence="1 2" key="1">
    <citation type="submission" date="2020-04" db="EMBL/GenBank/DDBJ databases">
        <authorList>
            <person name="De Canck E."/>
        </authorList>
    </citation>
    <scope>NUCLEOTIDE SEQUENCE [LARGE SCALE GENOMIC DNA]</scope>
    <source>
        <strain evidence="1 2">LMG 26788</strain>
    </source>
</reference>